<dbReference type="InterPro" id="IPR011604">
    <property type="entry name" value="PDDEXK-like_dom_sf"/>
</dbReference>
<keyword evidence="1" id="KW-0547">Nucleotide-binding</keyword>
<evidence type="ECO:0000256" key="7">
    <source>
        <dbReference type="ARBA" id="ARBA00023204"/>
    </source>
</evidence>
<evidence type="ECO:0000256" key="3">
    <source>
        <dbReference type="ARBA" id="ARBA00022801"/>
    </source>
</evidence>
<name>A0ABW3UJ13_9BACL</name>
<evidence type="ECO:0000313" key="10">
    <source>
        <dbReference type="Proteomes" id="UP001597180"/>
    </source>
</evidence>
<feature type="domain" description="PD-(D/E)XK endonuclease-like" evidence="8">
    <location>
        <begin position="12"/>
        <end position="306"/>
    </location>
</feature>
<organism evidence="9 10">
    <name type="scientific">Paenibacillus vulneris</name>
    <dbReference type="NCBI Taxonomy" id="1133364"/>
    <lineage>
        <taxon>Bacteria</taxon>
        <taxon>Bacillati</taxon>
        <taxon>Bacillota</taxon>
        <taxon>Bacilli</taxon>
        <taxon>Bacillales</taxon>
        <taxon>Paenibacillaceae</taxon>
        <taxon>Paenibacillus</taxon>
    </lineage>
</organism>
<keyword evidence="3" id="KW-0378">Hydrolase</keyword>
<dbReference type="InterPro" id="IPR038726">
    <property type="entry name" value="PDDEXK_AddAB-type"/>
</dbReference>
<keyword evidence="5" id="KW-0067">ATP-binding</keyword>
<keyword evidence="2" id="KW-0227">DNA damage</keyword>
<gene>
    <name evidence="9" type="ORF">ACFQ4B_05280</name>
</gene>
<evidence type="ECO:0000256" key="2">
    <source>
        <dbReference type="ARBA" id="ARBA00022763"/>
    </source>
</evidence>
<evidence type="ECO:0000256" key="4">
    <source>
        <dbReference type="ARBA" id="ARBA00022806"/>
    </source>
</evidence>
<comment type="caution">
    <text evidence="9">The sequence shown here is derived from an EMBL/GenBank/DDBJ whole genome shotgun (WGS) entry which is preliminary data.</text>
</comment>
<keyword evidence="9" id="KW-0269">Exonuclease</keyword>
<dbReference type="EMBL" id="JBHTLU010000012">
    <property type="protein sequence ID" value="MFD1219520.1"/>
    <property type="molecule type" value="Genomic_DNA"/>
</dbReference>
<dbReference type="Pfam" id="PF12705">
    <property type="entry name" value="PDDEXK_1"/>
    <property type="match status" value="1"/>
</dbReference>
<evidence type="ECO:0000256" key="5">
    <source>
        <dbReference type="ARBA" id="ARBA00022840"/>
    </source>
</evidence>
<dbReference type="Gene3D" id="3.90.320.10">
    <property type="match status" value="1"/>
</dbReference>
<dbReference type="RefSeq" id="WP_345595103.1">
    <property type="nucleotide sequence ID" value="NZ_BAABJG010000055.1"/>
</dbReference>
<accession>A0ABW3UJ13</accession>
<evidence type="ECO:0000259" key="8">
    <source>
        <dbReference type="Pfam" id="PF12705"/>
    </source>
</evidence>
<evidence type="ECO:0000256" key="1">
    <source>
        <dbReference type="ARBA" id="ARBA00022741"/>
    </source>
</evidence>
<evidence type="ECO:0000313" key="9">
    <source>
        <dbReference type="EMBL" id="MFD1219520.1"/>
    </source>
</evidence>
<keyword evidence="7" id="KW-0234">DNA repair</keyword>
<dbReference type="Proteomes" id="UP001597180">
    <property type="component" value="Unassembled WGS sequence"/>
</dbReference>
<keyword evidence="4" id="KW-0347">Helicase</keyword>
<keyword evidence="10" id="KW-1185">Reference proteome</keyword>
<keyword evidence="6" id="KW-0238">DNA-binding</keyword>
<dbReference type="GO" id="GO:0004527">
    <property type="term" value="F:exonuclease activity"/>
    <property type="evidence" value="ECO:0007669"/>
    <property type="project" value="UniProtKB-KW"/>
</dbReference>
<keyword evidence="9" id="KW-0540">Nuclease</keyword>
<proteinExistence type="predicted"/>
<protein>
    <submittedName>
        <fullName evidence="9">RecB family exonuclease</fullName>
    </submittedName>
</protein>
<reference evidence="10" key="1">
    <citation type="journal article" date="2019" name="Int. J. Syst. Evol. Microbiol.">
        <title>The Global Catalogue of Microorganisms (GCM) 10K type strain sequencing project: providing services to taxonomists for standard genome sequencing and annotation.</title>
        <authorList>
            <consortium name="The Broad Institute Genomics Platform"/>
            <consortium name="The Broad Institute Genome Sequencing Center for Infectious Disease"/>
            <person name="Wu L."/>
            <person name="Ma J."/>
        </authorList>
    </citation>
    <scope>NUCLEOTIDE SEQUENCE [LARGE SCALE GENOMIC DNA]</scope>
    <source>
        <strain evidence="10">CCUG 53270</strain>
    </source>
</reference>
<evidence type="ECO:0000256" key="6">
    <source>
        <dbReference type="ARBA" id="ARBA00023125"/>
    </source>
</evidence>
<sequence>MSYEVRTYPEWSWSTSRAKIFKECKRQYYYHYYGSHNGWLDDATEEQRMAYRLKNLTNLYMIFGESLHFIAESSINQWRLLKDFPNRDDIVLSCRKNLNDAFIASQSRSKWLNRPKKSIMLHEIYYNGKLPQKRTEAIKERLEPCIDNLLASKTIHDITQVEDSSILEVEQLNTFNMLDDKLYVKMDLLYRNESGKFIITDWKTGKPDEDNKFQALFYVLYLKDQFPNLKIEDVVIRLEYLMFGECIEIEPTEEMLRWTKQEVVNSIEEMRLYVSDDNLNKPFHKDAFEPEPSKMACSGCNYRELCSDKI</sequence>